<proteinExistence type="predicted"/>
<dbReference type="InterPro" id="IPR023753">
    <property type="entry name" value="FAD/NAD-binding_dom"/>
</dbReference>
<dbReference type="GeneID" id="69985205"/>
<dbReference type="RefSeq" id="WP_124005775.1">
    <property type="nucleotide sequence ID" value="NZ_BJYN01000003.1"/>
</dbReference>
<evidence type="ECO:0000313" key="3">
    <source>
        <dbReference type="EMBL" id="GEQ53523.1"/>
    </source>
</evidence>
<evidence type="ECO:0000313" key="4">
    <source>
        <dbReference type="Proteomes" id="UP000886597"/>
    </source>
</evidence>
<feature type="domain" description="FAD/NAD(P)-binding" evidence="1">
    <location>
        <begin position="39"/>
        <end position="143"/>
    </location>
</feature>
<dbReference type="EMBL" id="BKBQ01000004">
    <property type="protein sequence ID" value="GEQ53523.1"/>
    <property type="molecule type" value="Genomic_DNA"/>
</dbReference>
<evidence type="ECO:0000259" key="1">
    <source>
        <dbReference type="Pfam" id="PF07992"/>
    </source>
</evidence>
<keyword evidence="5" id="KW-1185">Reference proteome</keyword>
<name>A0AAN4RLD0_9ENTE</name>
<sequence>MKDRKLAIIAGQEEQLLHFVQMIFHWSKQLSVFTNGLLVSKIIKPVLEKHEVKLFERKIKTIENDTQQCTIHLINGQKEVIDGGFLMPELKPNLNFAKDLSLELNDRGRIYTDEFGHTSHRNIYATGDINTTFAEQLVHAASSGSKVAAGIVREIASSNFDFQTK</sequence>
<accession>A0AAN4RLD0</accession>
<reference evidence="3" key="2">
    <citation type="journal article" date="2020" name="Int. Dairy J.">
        <title>Lactic acid bacterial diversity in Brie cheese focusing on salt concentration and pH of isolation medium and characterisation of halophilic and alkaliphilic lactic acid bacterial isolates.</title>
        <authorList>
            <person name="Unno R."/>
            <person name="Matsutani M."/>
            <person name="Suzuki T."/>
            <person name="Kodama K."/>
            <person name="Matsushita H."/>
            <person name="Yamasato K."/>
            <person name="Koizumi Y."/>
            <person name="Ishikawa M."/>
        </authorList>
    </citation>
    <scope>NUCLEOTIDE SEQUENCE</scope>
    <source>
        <strain evidence="3">7C1</strain>
        <strain evidence="2">8C4</strain>
    </source>
</reference>
<evidence type="ECO:0000313" key="5">
    <source>
        <dbReference type="Proteomes" id="UP000886607"/>
    </source>
</evidence>
<dbReference type="KEGG" id="tkr:C7K43_04530"/>
<dbReference type="Pfam" id="PF07992">
    <property type="entry name" value="Pyr_redox_2"/>
    <property type="match status" value="1"/>
</dbReference>
<evidence type="ECO:0000313" key="2">
    <source>
        <dbReference type="EMBL" id="GEQ48533.1"/>
    </source>
</evidence>
<dbReference type="Gene3D" id="3.50.50.60">
    <property type="entry name" value="FAD/NAD(P)-binding domain"/>
    <property type="match status" value="2"/>
</dbReference>
<organism evidence="3 4">
    <name type="scientific">Tetragenococcus koreensis</name>
    <dbReference type="NCBI Taxonomy" id="290335"/>
    <lineage>
        <taxon>Bacteria</taxon>
        <taxon>Bacillati</taxon>
        <taxon>Bacillota</taxon>
        <taxon>Bacilli</taxon>
        <taxon>Lactobacillales</taxon>
        <taxon>Enterococcaceae</taxon>
        <taxon>Tetragenococcus</taxon>
    </lineage>
</organism>
<dbReference type="Proteomes" id="UP000886597">
    <property type="component" value="Unassembled WGS sequence"/>
</dbReference>
<gene>
    <name evidence="2" type="ORF">TK11N_03850</name>
    <name evidence="3" type="ORF">TK2N_03670</name>
</gene>
<dbReference type="AlphaFoldDB" id="A0AAN4RLD0"/>
<dbReference type="SUPFAM" id="SSF51905">
    <property type="entry name" value="FAD/NAD(P)-binding domain"/>
    <property type="match status" value="1"/>
</dbReference>
<protein>
    <recommendedName>
        <fullName evidence="1">FAD/NAD(P)-binding domain-containing protein</fullName>
    </recommendedName>
</protein>
<reference evidence="3" key="1">
    <citation type="submission" date="2019-08" db="EMBL/GenBank/DDBJ databases">
        <authorList>
            <person name="Ishikawa M."/>
            <person name="Suzuki T."/>
            <person name="Matsutani M."/>
        </authorList>
    </citation>
    <scope>NUCLEOTIDE SEQUENCE</scope>
    <source>
        <strain evidence="3">7C1</strain>
        <strain evidence="2">8C4</strain>
    </source>
</reference>
<dbReference type="GO" id="GO:0016491">
    <property type="term" value="F:oxidoreductase activity"/>
    <property type="evidence" value="ECO:0007669"/>
    <property type="project" value="InterPro"/>
</dbReference>
<dbReference type="InterPro" id="IPR036188">
    <property type="entry name" value="FAD/NAD-bd_sf"/>
</dbReference>
<dbReference type="EMBL" id="BKBO01000004">
    <property type="protein sequence ID" value="GEQ48533.1"/>
    <property type="molecule type" value="Genomic_DNA"/>
</dbReference>
<dbReference type="Proteomes" id="UP000886607">
    <property type="component" value="Unassembled WGS sequence"/>
</dbReference>
<comment type="caution">
    <text evidence="3">The sequence shown here is derived from an EMBL/GenBank/DDBJ whole genome shotgun (WGS) entry which is preliminary data.</text>
</comment>